<gene>
    <name evidence="1" type="ORF">PU648_12600</name>
</gene>
<dbReference type="EMBL" id="JARAKF010000001">
    <property type="protein sequence ID" value="MDU8993184.1"/>
    <property type="molecule type" value="Genomic_DNA"/>
</dbReference>
<keyword evidence="2" id="KW-1185">Reference proteome</keyword>
<dbReference type="Proteomes" id="UP001257627">
    <property type="component" value="Unassembled WGS sequence"/>
</dbReference>
<accession>A0ABU3UGY7</accession>
<evidence type="ECO:0000313" key="1">
    <source>
        <dbReference type="EMBL" id="MDU8993184.1"/>
    </source>
</evidence>
<dbReference type="SUPFAM" id="SSF53474">
    <property type="entry name" value="alpha/beta-Hydrolases"/>
    <property type="match status" value="1"/>
</dbReference>
<sequence length="47" mass="5323">MANRPQGPLTGRDVRGESIAQCGHLCREERPDVVNRELLDFLTDWNG</sequence>
<proteinExistence type="predicted"/>
<organism evidence="1 2">
    <name type="scientific">Streptomyces mirabilis</name>
    <dbReference type="NCBI Taxonomy" id="68239"/>
    <lineage>
        <taxon>Bacteria</taxon>
        <taxon>Bacillati</taxon>
        <taxon>Actinomycetota</taxon>
        <taxon>Actinomycetes</taxon>
        <taxon>Kitasatosporales</taxon>
        <taxon>Streptomycetaceae</taxon>
        <taxon>Streptomyces</taxon>
    </lineage>
</organism>
<protein>
    <submittedName>
        <fullName evidence="1">Uncharacterized protein</fullName>
    </submittedName>
</protein>
<dbReference type="Gene3D" id="3.40.50.1820">
    <property type="entry name" value="alpha/beta hydrolase"/>
    <property type="match status" value="1"/>
</dbReference>
<reference evidence="1 2" key="1">
    <citation type="submission" date="2023-02" db="EMBL/GenBank/DDBJ databases">
        <authorList>
            <person name="Maleckis M."/>
        </authorList>
    </citation>
    <scope>NUCLEOTIDE SEQUENCE [LARGE SCALE GENOMIC DNA]</scope>
    <source>
        <strain evidence="1 2">P8-A2</strain>
    </source>
</reference>
<dbReference type="InterPro" id="IPR029058">
    <property type="entry name" value="AB_hydrolase_fold"/>
</dbReference>
<evidence type="ECO:0000313" key="2">
    <source>
        <dbReference type="Proteomes" id="UP001257627"/>
    </source>
</evidence>
<name>A0ABU3UGY7_9ACTN</name>
<dbReference type="RefSeq" id="WP_164406026.1">
    <property type="nucleotide sequence ID" value="NZ_CP107955.1"/>
</dbReference>
<comment type="caution">
    <text evidence="1">The sequence shown here is derived from an EMBL/GenBank/DDBJ whole genome shotgun (WGS) entry which is preliminary data.</text>
</comment>